<reference evidence="4 5" key="1">
    <citation type="submission" date="2015-03" db="EMBL/GenBank/DDBJ databases">
        <authorList>
            <consortium name="Pathogen Informatics"/>
        </authorList>
    </citation>
    <scope>NUCLEOTIDE SEQUENCE [LARGE SCALE GENOMIC DNA]</scope>
    <source>
        <strain evidence="1 6">G09801536</strain>
        <strain evidence="4">K00500041</strain>
        <strain evidence="3 5">M09401471</strain>
    </source>
</reference>
<dbReference type="Proteomes" id="UP000038802">
    <property type="component" value="Unassembled WGS sequence"/>
</dbReference>
<evidence type="ECO:0000313" key="1">
    <source>
        <dbReference type="EMBL" id="COW61483.1"/>
    </source>
</evidence>
<dbReference type="EMBL" id="CSAE01001040">
    <property type="protein sequence ID" value="COX23822.1"/>
    <property type="molecule type" value="Genomic_DNA"/>
</dbReference>
<gene>
    <name evidence="1" type="ORF">ERS007679_04084</name>
    <name evidence="2" type="ORF">ERS007703_04953</name>
    <name evidence="3" type="ORF">ERS007720_04512</name>
</gene>
<dbReference type="Proteomes" id="UP000044938">
    <property type="component" value="Unassembled WGS sequence"/>
</dbReference>
<name>A0A0U0TB79_MYCTX</name>
<dbReference type="Proteomes" id="UP000045842">
    <property type="component" value="Unassembled WGS sequence"/>
</dbReference>
<accession>A0A0U0TB79</accession>
<evidence type="ECO:0000313" key="4">
    <source>
        <dbReference type="Proteomes" id="UP000038802"/>
    </source>
</evidence>
<evidence type="ECO:0000313" key="5">
    <source>
        <dbReference type="Proteomes" id="UP000044938"/>
    </source>
</evidence>
<dbReference type="AlphaFoldDB" id="A0A0U0TB79"/>
<reference evidence="2" key="2">
    <citation type="submission" date="2015-03" db="EMBL/GenBank/DDBJ databases">
        <authorList>
            <person name="Murphy D."/>
        </authorList>
    </citation>
    <scope>NUCLEOTIDE SEQUENCE [LARGE SCALE GENOMIC DNA]</scope>
    <source>
        <strain evidence="2">K00500041</strain>
    </source>
</reference>
<sequence>MDHVDSCRIGTMKRNHLPGFIVGVDDQPIRLVDDLLLPDRTQRRLGSVAVGQCRVLHGGQRVCGVHQRHRPAVARQPADLTRQPVVRVHDVVVTRFVDRLGAQHPGGERTKLGGQVVLVQTLEGPRHHVAHQHPGCHPHHRWICRCGGPGEDLHLDAPTGQVQRTLQHVDVHAAGVTGARLCQR</sequence>
<evidence type="ECO:0000313" key="3">
    <source>
        <dbReference type="EMBL" id="COX44002.1"/>
    </source>
</evidence>
<organism evidence="2 4">
    <name type="scientific">Mycobacterium tuberculosis</name>
    <dbReference type="NCBI Taxonomy" id="1773"/>
    <lineage>
        <taxon>Bacteria</taxon>
        <taxon>Bacillati</taxon>
        <taxon>Actinomycetota</taxon>
        <taxon>Actinomycetes</taxon>
        <taxon>Mycobacteriales</taxon>
        <taxon>Mycobacteriaceae</taxon>
        <taxon>Mycobacterium</taxon>
        <taxon>Mycobacterium tuberculosis complex</taxon>
    </lineage>
</organism>
<dbReference type="EMBL" id="CSAD01000910">
    <property type="protein sequence ID" value="COW61483.1"/>
    <property type="molecule type" value="Genomic_DNA"/>
</dbReference>
<evidence type="ECO:0000313" key="2">
    <source>
        <dbReference type="EMBL" id="COX23822.1"/>
    </source>
</evidence>
<protein>
    <submittedName>
        <fullName evidence="2">Uncharacterized protein</fullName>
    </submittedName>
</protein>
<evidence type="ECO:0000313" key="6">
    <source>
        <dbReference type="Proteomes" id="UP000045842"/>
    </source>
</evidence>
<proteinExistence type="predicted"/>
<dbReference type="EMBL" id="CSAJ01000983">
    <property type="protein sequence ID" value="COX44002.1"/>
    <property type="molecule type" value="Genomic_DNA"/>
</dbReference>